<dbReference type="FunFam" id="2.170.270.10:FF:000006">
    <property type="entry name" value="Histone-lysine N-methyltransferase"/>
    <property type="match status" value="1"/>
</dbReference>
<comment type="catalytic activity">
    <reaction evidence="19">
        <text>L-lysyl(20)-[histone H4] + S-adenosyl-L-methionine = N(6)-methyl-L-lysyl(20)-[histone H4] + S-adenosyl-L-homocysteine + H(+)</text>
        <dbReference type="Rhea" id="RHEA:60344"/>
        <dbReference type="Rhea" id="RHEA-COMP:15554"/>
        <dbReference type="Rhea" id="RHEA-COMP:15555"/>
        <dbReference type="ChEBI" id="CHEBI:15378"/>
        <dbReference type="ChEBI" id="CHEBI:29969"/>
        <dbReference type="ChEBI" id="CHEBI:57856"/>
        <dbReference type="ChEBI" id="CHEBI:59789"/>
        <dbReference type="ChEBI" id="CHEBI:61929"/>
        <dbReference type="EC" id="2.1.1.361"/>
    </reaction>
    <physiologicalReaction direction="left-to-right" evidence="19">
        <dbReference type="Rhea" id="RHEA:60345"/>
    </physiologicalReaction>
</comment>
<evidence type="ECO:0000256" key="6">
    <source>
        <dbReference type="ARBA" id="ARBA00022491"/>
    </source>
</evidence>
<evidence type="ECO:0000256" key="14">
    <source>
        <dbReference type="ARBA" id="ARBA00023015"/>
    </source>
</evidence>
<evidence type="ECO:0000256" key="8">
    <source>
        <dbReference type="ARBA" id="ARBA00022603"/>
    </source>
</evidence>
<feature type="compositionally biased region" description="Low complexity" evidence="22">
    <location>
        <begin position="693"/>
        <end position="707"/>
    </location>
</feature>
<dbReference type="InterPro" id="IPR044424">
    <property type="entry name" value="KMT5B_SET"/>
</dbReference>
<dbReference type="InterPro" id="IPR046341">
    <property type="entry name" value="SET_dom_sf"/>
</dbReference>
<dbReference type="Gene3D" id="2.170.270.10">
    <property type="entry name" value="SET domain"/>
    <property type="match status" value="1"/>
</dbReference>
<dbReference type="InterPro" id="IPR025790">
    <property type="entry name" value="Suv4-20_animal"/>
</dbReference>
<feature type="compositionally biased region" description="Basic and acidic residues" evidence="22">
    <location>
        <begin position="632"/>
        <end position="646"/>
    </location>
</feature>
<evidence type="ECO:0000256" key="9">
    <source>
        <dbReference type="ARBA" id="ARBA00022679"/>
    </source>
</evidence>
<dbReference type="GO" id="GO:0140941">
    <property type="term" value="F:histone H4K20me methyltransferase activity"/>
    <property type="evidence" value="ECO:0007669"/>
    <property type="project" value="UniProtKB-EC"/>
</dbReference>
<evidence type="ECO:0000256" key="22">
    <source>
        <dbReference type="SAM" id="MobiDB-lite"/>
    </source>
</evidence>
<dbReference type="PANTHER" id="PTHR12977">
    <property type="entry name" value="SUPPRESSOR OF VARIEGATION 4-20-RELATED"/>
    <property type="match status" value="1"/>
</dbReference>
<keyword evidence="13" id="KW-0156">Chromatin regulator</keyword>
<dbReference type="GO" id="GO:0140944">
    <property type="term" value="F:histone H4K20 monomethyltransferase activity"/>
    <property type="evidence" value="ECO:0007669"/>
    <property type="project" value="UniProtKB-EC"/>
</dbReference>
<keyword evidence="7" id="KW-0517">Myogenesis</keyword>
<gene>
    <name evidence="24" type="ORF">JOQ06_009141</name>
</gene>
<evidence type="ECO:0000256" key="10">
    <source>
        <dbReference type="ARBA" id="ARBA00022691"/>
    </source>
</evidence>
<evidence type="ECO:0000256" key="19">
    <source>
        <dbReference type="ARBA" id="ARBA00048226"/>
    </source>
</evidence>
<accession>A0AAD6FV25</accession>
<evidence type="ECO:0000256" key="2">
    <source>
        <dbReference type="ARBA" id="ARBA00004286"/>
    </source>
</evidence>
<dbReference type="PROSITE" id="PS50280">
    <property type="entry name" value="SET"/>
    <property type="match status" value="1"/>
</dbReference>
<dbReference type="SMART" id="SM00317">
    <property type="entry name" value="SET"/>
    <property type="match status" value="1"/>
</dbReference>
<keyword evidence="14" id="KW-0805">Transcription regulation</keyword>
<feature type="region of interest" description="Disordered" evidence="22">
    <location>
        <begin position="759"/>
        <end position="828"/>
    </location>
</feature>
<dbReference type="EC" id="2.1.1.362" evidence="4"/>
<comment type="catalytic activity">
    <reaction evidence="21">
        <text>N(6)-methyl-L-lysyl(20)-[histone H4] + S-adenosyl-L-methionine = N(6),N(6)-dimethyl-L-lysyl(20)-[histone H4] + S-adenosyl-L-homocysteine + H(+)</text>
        <dbReference type="Rhea" id="RHEA:60348"/>
        <dbReference type="Rhea" id="RHEA-COMP:15555"/>
        <dbReference type="Rhea" id="RHEA-COMP:15556"/>
        <dbReference type="ChEBI" id="CHEBI:15378"/>
        <dbReference type="ChEBI" id="CHEBI:57856"/>
        <dbReference type="ChEBI" id="CHEBI:59789"/>
        <dbReference type="ChEBI" id="CHEBI:61929"/>
        <dbReference type="ChEBI" id="CHEBI:61976"/>
        <dbReference type="EC" id="2.1.1.362"/>
    </reaction>
    <physiologicalReaction direction="left-to-right" evidence="21">
        <dbReference type="Rhea" id="RHEA:60349"/>
    </physiologicalReaction>
</comment>
<dbReference type="Proteomes" id="UP001219934">
    <property type="component" value="Unassembled WGS sequence"/>
</dbReference>
<keyword evidence="5" id="KW-0158">Chromosome</keyword>
<feature type="compositionally biased region" description="Basic and acidic residues" evidence="22">
    <location>
        <begin position="336"/>
        <end position="345"/>
    </location>
</feature>
<evidence type="ECO:0000256" key="16">
    <source>
        <dbReference type="ARBA" id="ARBA00023242"/>
    </source>
</evidence>
<feature type="compositionally biased region" description="Acidic residues" evidence="22">
    <location>
        <begin position="801"/>
        <end position="825"/>
    </location>
</feature>
<dbReference type="GO" id="GO:0032259">
    <property type="term" value="P:methylation"/>
    <property type="evidence" value="ECO:0007669"/>
    <property type="project" value="UniProtKB-KW"/>
</dbReference>
<comment type="caution">
    <text evidence="24">The sequence shown here is derived from an EMBL/GenBank/DDBJ whole genome shotgun (WGS) entry which is preliminary data.</text>
</comment>
<dbReference type="SUPFAM" id="SSF82199">
    <property type="entry name" value="SET domain"/>
    <property type="match status" value="1"/>
</dbReference>
<keyword evidence="16" id="KW-0539">Nucleus</keyword>
<evidence type="ECO:0000256" key="11">
    <source>
        <dbReference type="ARBA" id="ARBA00022723"/>
    </source>
</evidence>
<evidence type="ECO:0000256" key="17">
    <source>
        <dbReference type="ARBA" id="ARBA00031786"/>
    </source>
</evidence>
<dbReference type="FunFam" id="1.10.10.1700:FF:000001">
    <property type="entry name" value="Histone-lysine N-methyltransferase"/>
    <property type="match status" value="1"/>
</dbReference>
<dbReference type="GO" id="GO:0046872">
    <property type="term" value="F:metal ion binding"/>
    <property type="evidence" value="ECO:0007669"/>
    <property type="project" value="UniProtKB-KW"/>
</dbReference>
<dbReference type="Pfam" id="PF00856">
    <property type="entry name" value="SET"/>
    <property type="match status" value="1"/>
</dbReference>
<dbReference type="GO" id="GO:0005634">
    <property type="term" value="C:nucleus"/>
    <property type="evidence" value="ECO:0007669"/>
    <property type="project" value="UniProtKB-SubCell"/>
</dbReference>
<keyword evidence="6" id="KW-0678">Repressor</keyword>
<dbReference type="AlphaFoldDB" id="A0AAD6FV25"/>
<evidence type="ECO:0000256" key="3">
    <source>
        <dbReference type="ARBA" id="ARBA00012187"/>
    </source>
</evidence>
<dbReference type="InterPro" id="IPR001214">
    <property type="entry name" value="SET_dom"/>
</dbReference>
<keyword evidence="11" id="KW-0479">Metal-binding</keyword>
<sequence length="861" mass="96836">MKWLGESKNMVLNGRRHGNKLTSEQHVSQTHSQRVSLRHSKNRSRRCSRRFIAASLEAERRCVPSSGMTAKELCENDDLTTSLILDPYLGFQTHKMNTRFRPIKGRQEELKDIIERFKKHDNLEKAFRALTTGDWSRNQFLHKTKAQEKLFKQHVFVYLRMFATDSGFEILPCNRYSSEQNGAKIVATKEWKRNDKIEYLVGCIAELSESEENMLLRHGENDFSVMYSTRKNCAQLWLGPAAFINHDCRPNCKFVSTGRDTACVKVLRDIEPGEEISCYYGDGFFGENNEYCECYTCERRGTGAFKSKAGLPVEVPVINSKYGLRETDKRLNRLKKLGEGNRSSDSHSVGSHTDVDSQEMPKTHQSARKRTSSSGLKYKNRTQSRQTLSRALTTSCSKQGRVNNNRVPKRLKSQSKPSLSKVQLRSRRRGAEPKALAKGETCQLGLRDSKVSLCKGVTVKKEKDGQELVQQTLGQRGCLTRHAAKENGNLQHVQGNEGSQCSTYRTRRSTRTLVTAQEAAAGVKLEPSAMDGLSPVPGGVVIKTEPADMEYHLHHGVGHEQPSLDSGYARTGSCTRRKRPTQTIKCEDSYDEPFMPVAASHNTNFSDCGNMVLSFADRHRDYNGVSNGSKSLRRDKGKSSCRSQDKVKKKRQITRYDAQLILENSTGIPKLTLRRRRDSSSSKTNDTKDPIGSSNLSASSVNSASSSKISIKFSKDHDKDKGSSYIAKLNNGFSPGVHSNSTKLKFQLKREDDARRISQTKADQMSFNGDMGQSLDSRNGGHRTQKVMAEPSSSSSSSSSSEEDTDDEEEEDDDDYFDNEFEDDFIPLPPAKRLRLIVGKDSIDIDISSRRREDQSLRLNA</sequence>
<dbReference type="PROSITE" id="PS51570">
    <property type="entry name" value="SAM_MT43_SUVAR420_2"/>
    <property type="match status" value="1"/>
</dbReference>
<evidence type="ECO:0000256" key="15">
    <source>
        <dbReference type="ARBA" id="ARBA00023163"/>
    </source>
</evidence>
<evidence type="ECO:0000256" key="12">
    <source>
        <dbReference type="ARBA" id="ARBA00022833"/>
    </source>
</evidence>
<keyword evidence="10" id="KW-0949">S-adenosyl-L-methionine</keyword>
<feature type="region of interest" description="Disordered" evidence="22">
    <location>
        <begin position="623"/>
        <end position="652"/>
    </location>
</feature>
<dbReference type="CDD" id="cd19184">
    <property type="entry name" value="SET_KMT5B"/>
    <property type="match status" value="1"/>
</dbReference>
<keyword evidence="15" id="KW-0804">Transcription</keyword>
<keyword evidence="9" id="KW-0808">Transferase</keyword>
<evidence type="ECO:0000256" key="18">
    <source>
        <dbReference type="ARBA" id="ARBA00031835"/>
    </source>
</evidence>
<evidence type="ECO:0000313" key="25">
    <source>
        <dbReference type="Proteomes" id="UP001219934"/>
    </source>
</evidence>
<dbReference type="PANTHER" id="PTHR12977:SF4">
    <property type="entry name" value="HISTONE-LYSINE N-METHYLTRANSFERASE KMT5B"/>
    <property type="match status" value="1"/>
</dbReference>
<dbReference type="EMBL" id="JAPTMU010000002">
    <property type="protein sequence ID" value="KAJ4947099.1"/>
    <property type="molecule type" value="Genomic_DNA"/>
</dbReference>
<dbReference type="GO" id="GO:0007517">
    <property type="term" value="P:muscle organ development"/>
    <property type="evidence" value="ECO:0007669"/>
    <property type="project" value="UniProtKB-KW"/>
</dbReference>
<keyword evidence="25" id="KW-1185">Reference proteome</keyword>
<protein>
    <recommendedName>
        <fullName evidence="17">[histone H4]-N-methyl-L-lysine20 N-methyltransferase KMT5B</fullName>
        <ecNumber evidence="3">2.1.1.361</ecNumber>
        <ecNumber evidence="4">2.1.1.362</ecNumber>
    </recommendedName>
    <alternativeName>
        <fullName evidence="18">[histone H4]-lysine20 N-methyltransferase KMT5B</fullName>
    </alternativeName>
</protein>
<dbReference type="InterPro" id="IPR039977">
    <property type="entry name" value="Suv4-20/Set9"/>
</dbReference>
<dbReference type="EC" id="2.1.1.361" evidence="3"/>
<feature type="region of interest" description="Disordered" evidence="22">
    <location>
        <begin position="336"/>
        <end position="436"/>
    </location>
</feature>
<evidence type="ECO:0000256" key="13">
    <source>
        <dbReference type="ARBA" id="ARBA00022853"/>
    </source>
</evidence>
<name>A0AAD6FV25_9TELE</name>
<keyword evidence="8" id="KW-0489">Methyltransferase</keyword>
<evidence type="ECO:0000256" key="1">
    <source>
        <dbReference type="ARBA" id="ARBA00004123"/>
    </source>
</evidence>
<evidence type="ECO:0000256" key="21">
    <source>
        <dbReference type="ARBA" id="ARBA00048710"/>
    </source>
</evidence>
<organism evidence="24 25">
    <name type="scientific">Pogonophryne albipinna</name>
    <dbReference type="NCBI Taxonomy" id="1090488"/>
    <lineage>
        <taxon>Eukaryota</taxon>
        <taxon>Metazoa</taxon>
        <taxon>Chordata</taxon>
        <taxon>Craniata</taxon>
        <taxon>Vertebrata</taxon>
        <taxon>Euteleostomi</taxon>
        <taxon>Actinopterygii</taxon>
        <taxon>Neopterygii</taxon>
        <taxon>Teleostei</taxon>
        <taxon>Neoteleostei</taxon>
        <taxon>Acanthomorphata</taxon>
        <taxon>Eupercaria</taxon>
        <taxon>Perciformes</taxon>
        <taxon>Notothenioidei</taxon>
        <taxon>Pogonophryne</taxon>
    </lineage>
</organism>
<comment type="catalytic activity">
    <reaction evidence="20">
        <text>N(6),N(6)-dimethyl-L-lysyl(20)-[histone H4] + S-adenosyl-L-methionine = N(6),N(6),N(6)-trimethyl-L-lysyl(20)-[histone H4] + S-adenosyl-L-homocysteine + H(+)</text>
        <dbReference type="Rhea" id="RHEA:61992"/>
        <dbReference type="Rhea" id="RHEA-COMP:15556"/>
        <dbReference type="Rhea" id="RHEA-COMP:15998"/>
        <dbReference type="ChEBI" id="CHEBI:15378"/>
        <dbReference type="ChEBI" id="CHEBI:57856"/>
        <dbReference type="ChEBI" id="CHEBI:59789"/>
        <dbReference type="ChEBI" id="CHEBI:61961"/>
        <dbReference type="ChEBI" id="CHEBI:61976"/>
    </reaction>
    <physiologicalReaction direction="left-to-right" evidence="20">
        <dbReference type="Rhea" id="RHEA:61993"/>
    </physiologicalReaction>
</comment>
<feature type="region of interest" description="Disordered" evidence="22">
    <location>
        <begin position="669"/>
        <end position="707"/>
    </location>
</feature>
<feature type="compositionally biased region" description="Polar residues" evidence="22">
    <location>
        <begin position="20"/>
        <end position="35"/>
    </location>
</feature>
<keyword evidence="12" id="KW-0862">Zinc</keyword>
<evidence type="ECO:0000259" key="23">
    <source>
        <dbReference type="PROSITE" id="PS50280"/>
    </source>
</evidence>
<evidence type="ECO:0000313" key="24">
    <source>
        <dbReference type="EMBL" id="KAJ4947099.1"/>
    </source>
</evidence>
<feature type="compositionally biased region" description="Basic and acidic residues" evidence="22">
    <location>
        <begin position="353"/>
        <end position="362"/>
    </location>
</feature>
<feature type="region of interest" description="Disordered" evidence="22">
    <location>
        <begin position="16"/>
        <end position="41"/>
    </location>
</feature>
<comment type="subcellular location">
    <subcellularLocation>
        <location evidence="2">Chromosome</location>
    </subcellularLocation>
    <subcellularLocation>
        <location evidence="1">Nucleus</location>
    </subcellularLocation>
</comment>
<dbReference type="InterPro" id="IPR041938">
    <property type="entry name" value="Hist-Lys_N-MTase_N"/>
</dbReference>
<feature type="compositionally biased region" description="Polar residues" evidence="22">
    <location>
        <begin position="381"/>
        <end position="406"/>
    </location>
</feature>
<reference evidence="24" key="1">
    <citation type="submission" date="2022-11" db="EMBL/GenBank/DDBJ databases">
        <title>Chromosome-level genome of Pogonophryne albipinna.</title>
        <authorList>
            <person name="Jo E."/>
        </authorList>
    </citation>
    <scope>NUCLEOTIDE SEQUENCE</scope>
    <source>
        <strain evidence="24">SGF0006</strain>
        <tissue evidence="24">Muscle</tissue>
    </source>
</reference>
<dbReference type="GO" id="GO:0005694">
    <property type="term" value="C:chromosome"/>
    <property type="evidence" value="ECO:0007669"/>
    <property type="project" value="UniProtKB-SubCell"/>
</dbReference>
<evidence type="ECO:0000256" key="7">
    <source>
        <dbReference type="ARBA" id="ARBA00022541"/>
    </source>
</evidence>
<evidence type="ECO:0000256" key="4">
    <source>
        <dbReference type="ARBA" id="ARBA00012188"/>
    </source>
</evidence>
<feature type="domain" description="SET" evidence="23">
    <location>
        <begin position="166"/>
        <end position="281"/>
    </location>
</feature>
<feature type="compositionally biased region" description="Polar residues" evidence="22">
    <location>
        <begin position="414"/>
        <end position="423"/>
    </location>
</feature>
<dbReference type="Gene3D" id="1.10.10.1700">
    <property type="entry name" value="Histone-lysine N-methyltransferase"/>
    <property type="match status" value="1"/>
</dbReference>
<evidence type="ECO:0000256" key="20">
    <source>
        <dbReference type="ARBA" id="ARBA00048602"/>
    </source>
</evidence>
<proteinExistence type="predicted"/>
<evidence type="ECO:0000256" key="5">
    <source>
        <dbReference type="ARBA" id="ARBA00022454"/>
    </source>
</evidence>